<evidence type="ECO:0000313" key="2">
    <source>
        <dbReference type="EMBL" id="RHD96101.1"/>
    </source>
</evidence>
<evidence type="ECO:0000313" key="3">
    <source>
        <dbReference type="Proteomes" id="UP000284835"/>
    </source>
</evidence>
<dbReference type="Gene3D" id="3.40.50.300">
    <property type="entry name" value="P-loop containing nucleotide triphosphate hydrolases"/>
    <property type="match status" value="1"/>
</dbReference>
<name>A0A414HZR9_9FIRM</name>
<proteinExistence type="predicted"/>
<dbReference type="InterPro" id="IPR003959">
    <property type="entry name" value="ATPase_AAA_core"/>
</dbReference>
<dbReference type="PANTHER" id="PTHR43581">
    <property type="entry name" value="ATP/GTP PHOSPHATASE"/>
    <property type="match status" value="1"/>
</dbReference>
<organism evidence="2 3">
    <name type="scientific">Agathobacter rectalis</name>
    <dbReference type="NCBI Taxonomy" id="39491"/>
    <lineage>
        <taxon>Bacteria</taxon>
        <taxon>Bacillati</taxon>
        <taxon>Bacillota</taxon>
        <taxon>Clostridia</taxon>
        <taxon>Lachnospirales</taxon>
        <taxon>Lachnospiraceae</taxon>
        <taxon>Agathobacter</taxon>
    </lineage>
</organism>
<dbReference type="SMART" id="SM00382">
    <property type="entry name" value="AAA"/>
    <property type="match status" value="1"/>
</dbReference>
<dbReference type="SUPFAM" id="SSF52540">
    <property type="entry name" value="P-loop containing nucleoside triphosphate hydrolases"/>
    <property type="match status" value="1"/>
</dbReference>
<dbReference type="InterPro" id="IPR027417">
    <property type="entry name" value="P-loop_NTPase"/>
</dbReference>
<feature type="domain" description="AAA+ ATPase" evidence="1">
    <location>
        <begin position="28"/>
        <end position="336"/>
    </location>
</feature>
<dbReference type="Proteomes" id="UP000284835">
    <property type="component" value="Unassembled WGS sequence"/>
</dbReference>
<gene>
    <name evidence="2" type="ORF">DW775_05615</name>
</gene>
<comment type="caution">
    <text evidence="2">The sequence shown here is derived from an EMBL/GenBank/DDBJ whole genome shotgun (WGS) entry which is preliminary data.</text>
</comment>
<dbReference type="EMBL" id="QSJS01000005">
    <property type="protein sequence ID" value="RHD96101.1"/>
    <property type="molecule type" value="Genomic_DNA"/>
</dbReference>
<sequence>MEQTFLTDIEIRKVRHLENISIPLDKNERKHLILTGKNGSGKTSVLEAVVKYIQSFLGEHGTPLDHVKMMYEHSLNEINKINLLEDSEKNRKKLFDAKNTLDLWERKLKSLDSGVVLKNTSNTMLKEKYQNGNFIFAYYKADREFQVEEYKNIEKIEFQDKYSIAENPGIKFTKYLVDLKATQAFTKDREKSEKIDKWFQGFEDILKKIFEDKNLQLKFDDETFQFSICETDREPFDFNTMSSGYAAVFDIINDLIIRMEAQSGLRTEFDMEGIVLVDEIETHLHLELQKEILPILTKIFPNIQFIITTHSPFILSSLDNAVIYDLENKTLVENGLRNLPYEGIVEGYFKVDTLSEELREKFERYKELVFKEELSDKEYEEIDKLEFYLDEIPDYLAKELTSEYSRLKLEFSNRG</sequence>
<dbReference type="InterPro" id="IPR003593">
    <property type="entry name" value="AAA+_ATPase"/>
</dbReference>
<dbReference type="GO" id="GO:0016887">
    <property type="term" value="F:ATP hydrolysis activity"/>
    <property type="evidence" value="ECO:0007669"/>
    <property type="project" value="InterPro"/>
</dbReference>
<dbReference type="GO" id="GO:0005524">
    <property type="term" value="F:ATP binding"/>
    <property type="evidence" value="ECO:0007669"/>
    <property type="project" value="InterPro"/>
</dbReference>
<dbReference type="AlphaFoldDB" id="A0A414HZR9"/>
<accession>A0A414HZR9</accession>
<dbReference type="RefSeq" id="WP_118083718.1">
    <property type="nucleotide sequence ID" value="NZ_QSJS01000005.1"/>
</dbReference>
<dbReference type="InterPro" id="IPR051396">
    <property type="entry name" value="Bact_Antivir_Def_Nuclease"/>
</dbReference>
<dbReference type="PANTHER" id="PTHR43581:SF2">
    <property type="entry name" value="EXCINUCLEASE ATPASE SUBUNIT"/>
    <property type="match status" value="1"/>
</dbReference>
<evidence type="ECO:0000259" key="1">
    <source>
        <dbReference type="SMART" id="SM00382"/>
    </source>
</evidence>
<reference evidence="2 3" key="1">
    <citation type="submission" date="2018-08" db="EMBL/GenBank/DDBJ databases">
        <title>A genome reference for cultivated species of the human gut microbiota.</title>
        <authorList>
            <person name="Zou Y."/>
            <person name="Xue W."/>
            <person name="Luo G."/>
        </authorList>
    </citation>
    <scope>NUCLEOTIDE SEQUENCE [LARGE SCALE GENOMIC DNA]</scope>
    <source>
        <strain evidence="2 3">AM30-13AC</strain>
    </source>
</reference>
<protein>
    <submittedName>
        <fullName evidence="2">AAA family ATPase</fullName>
    </submittedName>
</protein>
<dbReference type="Pfam" id="PF13304">
    <property type="entry name" value="AAA_21"/>
    <property type="match status" value="1"/>
</dbReference>